<dbReference type="GO" id="GO:0003700">
    <property type="term" value="F:DNA-binding transcription factor activity"/>
    <property type="evidence" value="ECO:0007669"/>
    <property type="project" value="UniProtKB-ARBA"/>
</dbReference>
<dbReference type="Pfam" id="PF04218">
    <property type="entry name" value="CENP-B_N"/>
    <property type="match status" value="1"/>
</dbReference>
<proteinExistence type="predicted"/>
<dbReference type="InterPro" id="IPR007889">
    <property type="entry name" value="HTH_Psq"/>
</dbReference>
<evidence type="ECO:0000256" key="8">
    <source>
        <dbReference type="PROSITE-ProRule" id="PRU00320"/>
    </source>
</evidence>
<keyword evidence="6" id="KW-0804">Transcription</keyword>
<dbReference type="InterPro" id="IPR036388">
    <property type="entry name" value="WH-like_DNA-bd_sf"/>
</dbReference>
<keyword evidence="5 8" id="KW-0238">DNA-binding</keyword>
<evidence type="ECO:0000256" key="7">
    <source>
        <dbReference type="ARBA" id="ARBA00023242"/>
    </source>
</evidence>
<sequence length="671" mass="73573">MARKMTYTDTTTMTNQIRNMRLESYIQRIITNYYRLSLIRFVKFPAGTILFEIDRHDVDEARRETAAAWQSMAMAWQGKTRHGTAWHGTAWHGMVWHGMAWHGKAQAGLRRNTQAIDESVTTTEDGVYEDRFREGAKDCRLAGMRGESARPGKRPLRALSASEKMDAIQRVHEGESKASVARDIGVPESTLRGWCKSEHKIRGMARNSSTPDSEAHSPASSSGANVAAGNLAGGSANLSSEDESPCAKKPKLDQQTSVTTAGTSFVGDVCVDTDVGKPDNKPKIDYVGLMTSMAGMRPENSSLLLQQLGLLSSATGSLAKNLLSISPSLSHGSAVGLVENGLQYTKSNVVGNNVAACVANTANSLTSSNKRHTISAIAPTQIDSVVAKSCSTRKSLPPAAEAPSTPVPASPRKTNENNSSIQRSTTSKPKKDGNATTTGSSGNNKKVDEALWMWLTQQQQLLGQQSASFNPSINQQDGSWFWQWYKQCSFPLITQTPPAPSPVAKKSPSKARAMLDNVLCNNNNENVKRCLSMDDESAEESNGGGGDIPCSTEEAIEHGEKFLKWLDKCSEPAVTRLQIIQFKYLLDNLKARRKKSAPSSKQSRNNFYPVMYPDEFKKTNYCVRFGHSLWSVNQLLAQEINLHRGVYTLDFKVVSVLTSIHLSNLEKEDIY</sequence>
<evidence type="ECO:0000259" key="10">
    <source>
        <dbReference type="PROSITE" id="PS50960"/>
    </source>
</evidence>
<keyword evidence="4" id="KW-0805">Transcription regulation</keyword>
<feature type="domain" description="HTH psq-type" evidence="10">
    <location>
        <begin position="150"/>
        <end position="201"/>
    </location>
</feature>
<dbReference type="Proteomes" id="UP000053105">
    <property type="component" value="Unassembled WGS sequence"/>
</dbReference>
<dbReference type="EMBL" id="KQ435863">
    <property type="protein sequence ID" value="KOX70360.1"/>
    <property type="molecule type" value="Genomic_DNA"/>
</dbReference>
<dbReference type="PANTHER" id="PTHR33215">
    <property type="entry name" value="PROTEIN DISTAL ANTENNA"/>
    <property type="match status" value="1"/>
</dbReference>
<dbReference type="PROSITE" id="PS50960">
    <property type="entry name" value="HTH_PSQ"/>
    <property type="match status" value="1"/>
</dbReference>
<evidence type="ECO:0000256" key="4">
    <source>
        <dbReference type="ARBA" id="ARBA00023015"/>
    </source>
</evidence>
<feature type="region of interest" description="Disordered" evidence="9">
    <location>
        <begin position="393"/>
        <end position="444"/>
    </location>
</feature>
<name>A0A0M8ZSQ0_9HYME</name>
<evidence type="ECO:0000256" key="1">
    <source>
        <dbReference type="ARBA" id="ARBA00004123"/>
    </source>
</evidence>
<dbReference type="FunFam" id="1.10.10.10:FF:000293">
    <property type="entry name" value="Tigger transposable element-derived protein 5"/>
    <property type="match status" value="1"/>
</dbReference>
<dbReference type="GO" id="GO:0048749">
    <property type="term" value="P:compound eye development"/>
    <property type="evidence" value="ECO:0007669"/>
    <property type="project" value="UniProtKB-ARBA"/>
</dbReference>
<feature type="region of interest" description="Disordered" evidence="9">
    <location>
        <begin position="202"/>
        <end position="258"/>
    </location>
</feature>
<dbReference type="Gene3D" id="1.10.10.10">
    <property type="entry name" value="Winged helix-like DNA-binding domain superfamily/Winged helix DNA-binding domain"/>
    <property type="match status" value="1"/>
</dbReference>
<reference evidence="11 12" key="1">
    <citation type="submission" date="2015-07" db="EMBL/GenBank/DDBJ databases">
        <title>The genome of Melipona quadrifasciata.</title>
        <authorList>
            <person name="Pan H."/>
            <person name="Kapheim K."/>
        </authorList>
    </citation>
    <scope>NUCLEOTIDE SEQUENCE [LARGE SCALE GENOMIC DNA]</scope>
    <source>
        <strain evidence="11">0111107301</strain>
        <tissue evidence="11">Whole body</tissue>
    </source>
</reference>
<dbReference type="SUPFAM" id="SSF46689">
    <property type="entry name" value="Homeodomain-like"/>
    <property type="match status" value="1"/>
</dbReference>
<dbReference type="AlphaFoldDB" id="A0A0M8ZSQ0"/>
<evidence type="ECO:0000313" key="11">
    <source>
        <dbReference type="EMBL" id="KOX70360.1"/>
    </source>
</evidence>
<protein>
    <submittedName>
        <fullName evidence="11">Protein distal antenna</fullName>
    </submittedName>
</protein>
<dbReference type="GO" id="GO:0007469">
    <property type="term" value="P:antennal development"/>
    <property type="evidence" value="ECO:0007669"/>
    <property type="project" value="UniProtKB-ARBA"/>
</dbReference>
<feature type="compositionally biased region" description="Low complexity" evidence="9">
    <location>
        <begin position="219"/>
        <end position="239"/>
    </location>
</feature>
<dbReference type="InterPro" id="IPR051839">
    <property type="entry name" value="RD_transcriptional_regulator"/>
</dbReference>
<feature type="compositionally biased region" description="Polar residues" evidence="9">
    <location>
        <begin position="416"/>
        <end position="427"/>
    </location>
</feature>
<keyword evidence="3" id="KW-0597">Phosphoprotein</keyword>
<accession>A0A0M8ZSQ0</accession>
<dbReference type="InterPro" id="IPR009057">
    <property type="entry name" value="Homeodomain-like_sf"/>
</dbReference>
<comment type="subcellular location">
    <subcellularLocation>
        <location evidence="1 8">Nucleus</location>
    </subcellularLocation>
</comment>
<keyword evidence="2" id="KW-0217">Developmental protein</keyword>
<dbReference type="GO" id="GO:0005634">
    <property type="term" value="C:nucleus"/>
    <property type="evidence" value="ECO:0007669"/>
    <property type="project" value="UniProtKB-SubCell"/>
</dbReference>
<dbReference type="PANTHER" id="PTHR33215:SF13">
    <property type="entry name" value="PROTEIN DISTAL ANTENNA"/>
    <property type="match status" value="1"/>
</dbReference>
<feature type="DNA-binding region" description="H-T-H motif" evidence="8">
    <location>
        <begin position="177"/>
        <end position="197"/>
    </location>
</feature>
<dbReference type="GO" id="GO:0003677">
    <property type="term" value="F:DNA binding"/>
    <property type="evidence" value="ECO:0007669"/>
    <property type="project" value="UniProtKB-UniRule"/>
</dbReference>
<keyword evidence="7 8" id="KW-0539">Nucleus</keyword>
<organism evidence="11 12">
    <name type="scientific">Melipona quadrifasciata</name>
    <dbReference type="NCBI Taxonomy" id="166423"/>
    <lineage>
        <taxon>Eukaryota</taxon>
        <taxon>Metazoa</taxon>
        <taxon>Ecdysozoa</taxon>
        <taxon>Arthropoda</taxon>
        <taxon>Hexapoda</taxon>
        <taxon>Insecta</taxon>
        <taxon>Pterygota</taxon>
        <taxon>Neoptera</taxon>
        <taxon>Endopterygota</taxon>
        <taxon>Hymenoptera</taxon>
        <taxon>Apocrita</taxon>
        <taxon>Aculeata</taxon>
        <taxon>Apoidea</taxon>
        <taxon>Anthophila</taxon>
        <taxon>Apidae</taxon>
        <taxon>Melipona</taxon>
    </lineage>
</organism>
<evidence type="ECO:0000256" key="9">
    <source>
        <dbReference type="SAM" id="MobiDB-lite"/>
    </source>
</evidence>
<evidence type="ECO:0000256" key="2">
    <source>
        <dbReference type="ARBA" id="ARBA00022473"/>
    </source>
</evidence>
<feature type="compositionally biased region" description="Polar residues" evidence="9">
    <location>
        <begin position="434"/>
        <end position="444"/>
    </location>
</feature>
<gene>
    <name evidence="11" type="ORF">WN51_04763</name>
</gene>
<dbReference type="GO" id="GO:0021556">
    <property type="term" value="P:central nervous system formation"/>
    <property type="evidence" value="ECO:0007669"/>
    <property type="project" value="UniProtKB-ARBA"/>
</dbReference>
<keyword evidence="12" id="KW-1185">Reference proteome</keyword>
<dbReference type="GO" id="GO:0007379">
    <property type="term" value="P:segment specification"/>
    <property type="evidence" value="ECO:0007669"/>
    <property type="project" value="UniProtKB-ARBA"/>
</dbReference>
<evidence type="ECO:0000256" key="3">
    <source>
        <dbReference type="ARBA" id="ARBA00022553"/>
    </source>
</evidence>
<evidence type="ECO:0000313" key="12">
    <source>
        <dbReference type="Proteomes" id="UP000053105"/>
    </source>
</evidence>
<dbReference type="OrthoDB" id="6624814at2759"/>
<evidence type="ECO:0000256" key="6">
    <source>
        <dbReference type="ARBA" id="ARBA00023163"/>
    </source>
</evidence>
<evidence type="ECO:0000256" key="5">
    <source>
        <dbReference type="ARBA" id="ARBA00023125"/>
    </source>
</evidence>